<dbReference type="SMART" id="SM00494">
    <property type="entry name" value="ChtBD2"/>
    <property type="match status" value="4"/>
</dbReference>
<dbReference type="InterPro" id="IPR036508">
    <property type="entry name" value="Chitin-bd_dom_sf"/>
</dbReference>
<dbReference type="InterPro" id="IPR002557">
    <property type="entry name" value="Chitin-bd_dom"/>
</dbReference>
<dbReference type="Proteomes" id="UP001445076">
    <property type="component" value="Unassembled WGS sequence"/>
</dbReference>
<reference evidence="3 4" key="1">
    <citation type="journal article" date="2024" name="BMC Genomics">
        <title>Genome assembly of redclaw crayfish (Cherax quadricarinatus) provides insights into its immune adaptation and hypoxia tolerance.</title>
        <authorList>
            <person name="Liu Z."/>
            <person name="Zheng J."/>
            <person name="Li H."/>
            <person name="Fang K."/>
            <person name="Wang S."/>
            <person name="He J."/>
            <person name="Zhou D."/>
            <person name="Weng S."/>
            <person name="Chi M."/>
            <person name="Gu Z."/>
            <person name="He J."/>
            <person name="Li F."/>
            <person name="Wang M."/>
        </authorList>
    </citation>
    <scope>NUCLEOTIDE SEQUENCE [LARGE SCALE GENOMIC DNA]</scope>
    <source>
        <strain evidence="3">ZL_2023a</strain>
    </source>
</reference>
<feature type="signal peptide" evidence="1">
    <location>
        <begin position="1"/>
        <end position="26"/>
    </location>
</feature>
<evidence type="ECO:0000313" key="3">
    <source>
        <dbReference type="EMBL" id="KAK8747986.1"/>
    </source>
</evidence>
<accession>A0AAW0XTV0</accession>
<feature type="domain" description="Chitin-binding type-2" evidence="2">
    <location>
        <begin position="97"/>
        <end position="155"/>
    </location>
</feature>
<proteinExistence type="predicted"/>
<dbReference type="AlphaFoldDB" id="A0AAW0XTV0"/>
<evidence type="ECO:0000259" key="2">
    <source>
        <dbReference type="PROSITE" id="PS50940"/>
    </source>
</evidence>
<dbReference type="Gene3D" id="2.170.140.10">
    <property type="entry name" value="Chitin binding domain"/>
    <property type="match status" value="1"/>
</dbReference>
<feature type="domain" description="Chitin-binding type-2" evidence="2">
    <location>
        <begin position="158"/>
        <end position="215"/>
    </location>
</feature>
<dbReference type="Pfam" id="PF01607">
    <property type="entry name" value="CBM_14"/>
    <property type="match status" value="2"/>
</dbReference>
<comment type="caution">
    <text evidence="3">The sequence shown here is derived from an EMBL/GenBank/DDBJ whole genome shotgun (WGS) entry which is preliminary data.</text>
</comment>
<sequence>MSKHLLFISLSVWCVAVLLSVGAVFSADPCVPDCSSSAQGDKVEDPLNCTNYYICLDVDLPTDYPVPCDAGTSFLAADGDCTGSTPCLPTCEPENCHSTCDSTAVDIISDAKNCSIYYLCANGNIIMQMNCPTNYPYFDAATEACVSQKSVCCSDVCVPYCHADELQTVDPTDCTKYYICKAEGPVDPTLHHSCDSGSNFDVSVGLCVAGAPCITLCSGSTTPGEGTTPTPGGNCTTSMTCSSLGYFAKCSYCQQQYYHCVQAGEEALVESCTGSLVFNPGTDYPYCVSPSDCPHKSLF</sequence>
<feature type="domain" description="Chitin-binding type-2" evidence="2">
    <location>
        <begin position="31"/>
        <end position="89"/>
    </location>
</feature>
<dbReference type="PROSITE" id="PS50940">
    <property type="entry name" value="CHIT_BIND_II"/>
    <property type="match status" value="3"/>
</dbReference>
<dbReference type="GO" id="GO:0008061">
    <property type="term" value="F:chitin binding"/>
    <property type="evidence" value="ECO:0007669"/>
    <property type="project" value="InterPro"/>
</dbReference>
<feature type="chain" id="PRO_5043587005" description="Chitin-binding type-2 domain-containing protein" evidence="1">
    <location>
        <begin position="27"/>
        <end position="299"/>
    </location>
</feature>
<dbReference type="EMBL" id="JARKIK010000013">
    <property type="protein sequence ID" value="KAK8747986.1"/>
    <property type="molecule type" value="Genomic_DNA"/>
</dbReference>
<evidence type="ECO:0000256" key="1">
    <source>
        <dbReference type="SAM" id="SignalP"/>
    </source>
</evidence>
<dbReference type="SUPFAM" id="SSF57625">
    <property type="entry name" value="Invertebrate chitin-binding proteins"/>
    <property type="match status" value="2"/>
</dbReference>
<organism evidence="3 4">
    <name type="scientific">Cherax quadricarinatus</name>
    <name type="common">Australian red claw crayfish</name>
    <dbReference type="NCBI Taxonomy" id="27406"/>
    <lineage>
        <taxon>Eukaryota</taxon>
        <taxon>Metazoa</taxon>
        <taxon>Ecdysozoa</taxon>
        <taxon>Arthropoda</taxon>
        <taxon>Crustacea</taxon>
        <taxon>Multicrustacea</taxon>
        <taxon>Malacostraca</taxon>
        <taxon>Eumalacostraca</taxon>
        <taxon>Eucarida</taxon>
        <taxon>Decapoda</taxon>
        <taxon>Pleocyemata</taxon>
        <taxon>Astacidea</taxon>
        <taxon>Parastacoidea</taxon>
        <taxon>Parastacidae</taxon>
        <taxon>Cherax</taxon>
    </lineage>
</organism>
<protein>
    <recommendedName>
        <fullName evidence="2">Chitin-binding type-2 domain-containing protein</fullName>
    </recommendedName>
</protein>
<gene>
    <name evidence="3" type="ORF">OTU49_016254</name>
</gene>
<keyword evidence="1" id="KW-0732">Signal</keyword>
<dbReference type="GO" id="GO:0005576">
    <property type="term" value="C:extracellular region"/>
    <property type="evidence" value="ECO:0007669"/>
    <property type="project" value="InterPro"/>
</dbReference>
<name>A0AAW0XTV0_CHEQU</name>
<evidence type="ECO:0000313" key="4">
    <source>
        <dbReference type="Proteomes" id="UP001445076"/>
    </source>
</evidence>
<keyword evidence="4" id="KW-1185">Reference proteome</keyword>